<evidence type="ECO:0000256" key="1">
    <source>
        <dbReference type="SAM" id="Phobius"/>
    </source>
</evidence>
<proteinExistence type="predicted"/>
<keyword evidence="1" id="KW-0812">Transmembrane</keyword>
<reference evidence="2" key="1">
    <citation type="submission" date="2020-05" db="EMBL/GenBank/DDBJ databases">
        <title>Mycena genomes resolve the evolution of fungal bioluminescence.</title>
        <authorList>
            <person name="Tsai I.J."/>
        </authorList>
    </citation>
    <scope>NUCLEOTIDE SEQUENCE</scope>
    <source>
        <strain evidence="2">CCC161011</strain>
    </source>
</reference>
<feature type="transmembrane region" description="Helical" evidence="1">
    <location>
        <begin position="213"/>
        <end position="234"/>
    </location>
</feature>
<organism evidence="2 3">
    <name type="scientific">Mycena venus</name>
    <dbReference type="NCBI Taxonomy" id="2733690"/>
    <lineage>
        <taxon>Eukaryota</taxon>
        <taxon>Fungi</taxon>
        <taxon>Dikarya</taxon>
        <taxon>Basidiomycota</taxon>
        <taxon>Agaricomycotina</taxon>
        <taxon>Agaricomycetes</taxon>
        <taxon>Agaricomycetidae</taxon>
        <taxon>Agaricales</taxon>
        <taxon>Marasmiineae</taxon>
        <taxon>Mycenaceae</taxon>
        <taxon>Mycena</taxon>
    </lineage>
</organism>
<comment type="caution">
    <text evidence="2">The sequence shown here is derived from an EMBL/GenBank/DDBJ whole genome shotgun (WGS) entry which is preliminary data.</text>
</comment>
<dbReference type="EMBL" id="JACAZI010000014">
    <property type="protein sequence ID" value="KAF7344791.1"/>
    <property type="molecule type" value="Genomic_DNA"/>
</dbReference>
<feature type="transmembrane region" description="Helical" evidence="1">
    <location>
        <begin position="96"/>
        <end position="117"/>
    </location>
</feature>
<dbReference type="OrthoDB" id="2873242at2759"/>
<feature type="transmembrane region" description="Helical" evidence="1">
    <location>
        <begin position="167"/>
        <end position="193"/>
    </location>
</feature>
<dbReference type="AlphaFoldDB" id="A0A8H6XQK4"/>
<keyword evidence="3" id="KW-1185">Reference proteome</keyword>
<protein>
    <submittedName>
        <fullName evidence="2">Uncharacterized protein</fullName>
    </submittedName>
</protein>
<feature type="transmembrane region" description="Helical" evidence="1">
    <location>
        <begin position="51"/>
        <end position="72"/>
    </location>
</feature>
<evidence type="ECO:0000313" key="2">
    <source>
        <dbReference type="EMBL" id="KAF7344791.1"/>
    </source>
</evidence>
<evidence type="ECO:0000313" key="3">
    <source>
        <dbReference type="Proteomes" id="UP000620124"/>
    </source>
</evidence>
<dbReference type="Proteomes" id="UP000620124">
    <property type="component" value="Unassembled WGS sequence"/>
</dbReference>
<feature type="transmembrane region" description="Helical" evidence="1">
    <location>
        <begin position="129"/>
        <end position="147"/>
    </location>
</feature>
<feature type="transmembrane region" description="Helical" evidence="1">
    <location>
        <begin position="21"/>
        <end position="39"/>
    </location>
</feature>
<sequence length="319" mass="35530">MSSESILEVRGPYLQETFVELYVNGLYTGLFFVTLYGMVFKRQLHKQNVGIFLALIAMYILSTIHIACRWILMRNAFIDNGDTSTTISLYLLQPPLWLTVFAAVVFTVNTLVADCVLIWRCWTIWNRNWWVVALPIGCTLAGAGLGFKSIQEQAAYVLNPNLDRTKFINFATPYFALSLVTTCLATLLIIFRIITMTERTTRKSHGYSRIIEIIVESALLYSIAMAIFLPLLVTNSSNDAYAQAVVGQITGLAPTLIVARVTFGLARPDVTWQQPTTLFHASSGPGPAHTDGSVALERVHDIGFSTDTEGSQSDRFEKL</sequence>
<accession>A0A8H6XQK4</accession>
<keyword evidence="1" id="KW-1133">Transmembrane helix</keyword>
<gene>
    <name evidence="2" type="ORF">MVEN_01640200</name>
</gene>
<feature type="transmembrane region" description="Helical" evidence="1">
    <location>
        <begin position="240"/>
        <end position="259"/>
    </location>
</feature>
<keyword evidence="1" id="KW-0472">Membrane</keyword>
<name>A0A8H6XQK4_9AGAR</name>